<accession>A0A318EAF7</accession>
<evidence type="ECO:0000313" key="3">
    <source>
        <dbReference type="EMBL" id="PXV69451.1"/>
    </source>
</evidence>
<evidence type="ECO:0000256" key="1">
    <source>
        <dbReference type="SAM" id="SignalP"/>
    </source>
</evidence>
<dbReference type="Proteomes" id="UP000248330">
    <property type="component" value="Unassembled WGS sequence"/>
</dbReference>
<dbReference type="PANTHER" id="PTHR40469">
    <property type="entry name" value="SECRETED GLYCOSYL HYDROLASE"/>
    <property type="match status" value="1"/>
</dbReference>
<dbReference type="InterPro" id="IPR029062">
    <property type="entry name" value="Class_I_gatase-like"/>
</dbReference>
<protein>
    <recommendedName>
        <fullName evidence="2">ThuA-like domain-containing protein</fullName>
    </recommendedName>
</protein>
<dbReference type="AlphaFoldDB" id="A0A318EAF7"/>
<feature type="signal peptide" evidence="1">
    <location>
        <begin position="1"/>
        <end position="32"/>
    </location>
</feature>
<dbReference type="EMBL" id="QICN01000003">
    <property type="protein sequence ID" value="PXV69451.1"/>
    <property type="molecule type" value="Genomic_DNA"/>
</dbReference>
<dbReference type="InterPro" id="IPR029010">
    <property type="entry name" value="ThuA-like"/>
</dbReference>
<proteinExistence type="predicted"/>
<sequence>MSRTMSGVMPAVTRTRLMCALLPALLATPLLTACGDSSDDGGAGADGDFRVLVFSRTAGFRHDSIETGVDTVRQLGAMHGFGVDHTEDPAAFSADNLAHYAAVLWLSTTGTVLDETQKAAFEQYVRSGGGYAGVHSASDTEYDWPFYAELVGAYFHSHPVFPLGAEGGPGVQPGDLHLEAPDHPAVAHLPVPWTISDEFYSFRTNPRGTVRVLLNIDEDSYDQDPNTTNISGGTFIIGETGTMKDHPMSWCHDRFEGRAWYTALGHSTALYADANFRRHLLNGILTAARRVAADCVPREDGPLAERDTGPAFPPLLP</sequence>
<dbReference type="PANTHER" id="PTHR40469:SF2">
    <property type="entry name" value="GALACTOSE-BINDING DOMAIN-LIKE SUPERFAMILY PROTEIN"/>
    <property type="match status" value="1"/>
</dbReference>
<comment type="caution">
    <text evidence="3">The sequence shown here is derived from an EMBL/GenBank/DDBJ whole genome shotgun (WGS) entry which is preliminary data.</text>
</comment>
<reference evidence="3 4" key="1">
    <citation type="submission" date="2018-04" db="EMBL/GenBank/DDBJ databases">
        <title>Genomic Encyclopedia of Type Strains, Phase IV (KMG-IV): sequencing the most valuable type-strain genomes for metagenomic binning, comparative biology and taxonomic classification.</title>
        <authorList>
            <person name="Goeker M."/>
        </authorList>
    </citation>
    <scope>NUCLEOTIDE SEQUENCE [LARGE SCALE GENOMIC DNA]</scope>
    <source>
        <strain evidence="3 4">DSM 104150</strain>
    </source>
</reference>
<keyword evidence="4" id="KW-1185">Reference proteome</keyword>
<dbReference type="PROSITE" id="PS51257">
    <property type="entry name" value="PROKAR_LIPOPROTEIN"/>
    <property type="match status" value="1"/>
</dbReference>
<dbReference type="Gene3D" id="3.40.50.880">
    <property type="match status" value="1"/>
</dbReference>
<dbReference type="SUPFAM" id="SSF52317">
    <property type="entry name" value="Class I glutamine amidotransferase-like"/>
    <property type="match status" value="1"/>
</dbReference>
<organism evidence="3 4">
    <name type="scientific">Sinimarinibacterium flocculans</name>
    <dbReference type="NCBI Taxonomy" id="985250"/>
    <lineage>
        <taxon>Bacteria</taxon>
        <taxon>Pseudomonadati</taxon>
        <taxon>Pseudomonadota</taxon>
        <taxon>Gammaproteobacteria</taxon>
        <taxon>Nevskiales</taxon>
        <taxon>Nevskiaceae</taxon>
        <taxon>Sinimarinibacterium</taxon>
    </lineage>
</organism>
<dbReference type="Pfam" id="PF06283">
    <property type="entry name" value="ThuA"/>
    <property type="match status" value="1"/>
</dbReference>
<feature type="chain" id="PRO_5016303727" description="ThuA-like domain-containing protein" evidence="1">
    <location>
        <begin position="33"/>
        <end position="317"/>
    </location>
</feature>
<evidence type="ECO:0000313" key="4">
    <source>
        <dbReference type="Proteomes" id="UP000248330"/>
    </source>
</evidence>
<feature type="domain" description="ThuA-like" evidence="2">
    <location>
        <begin position="50"/>
        <end position="285"/>
    </location>
</feature>
<evidence type="ECO:0000259" key="2">
    <source>
        <dbReference type="Pfam" id="PF06283"/>
    </source>
</evidence>
<keyword evidence="1" id="KW-0732">Signal</keyword>
<dbReference type="RefSeq" id="WP_211307237.1">
    <property type="nucleotide sequence ID" value="NZ_CAKZQT010000021.1"/>
</dbReference>
<gene>
    <name evidence="3" type="ORF">C8D93_10324</name>
</gene>
<name>A0A318EAF7_9GAMM</name>